<feature type="compositionally biased region" description="Polar residues" evidence="1">
    <location>
        <begin position="28"/>
        <end position="37"/>
    </location>
</feature>
<dbReference type="GeneID" id="34457290"/>
<protein>
    <submittedName>
        <fullName evidence="2">Uncharacterized protein</fullName>
    </submittedName>
</protein>
<gene>
    <name evidence="2" type="ORF">ASPGLDRAFT_131283</name>
</gene>
<keyword evidence="3" id="KW-1185">Reference proteome</keyword>
<dbReference type="RefSeq" id="XP_022398678.1">
    <property type="nucleotide sequence ID" value="XM_022541029.1"/>
</dbReference>
<feature type="region of interest" description="Disordered" evidence="1">
    <location>
        <begin position="87"/>
        <end position="116"/>
    </location>
</feature>
<dbReference type="AlphaFoldDB" id="A0A1L9VDK1"/>
<feature type="compositionally biased region" description="Polar residues" evidence="1">
    <location>
        <begin position="1"/>
        <end position="16"/>
    </location>
</feature>
<feature type="compositionally biased region" description="Low complexity" evidence="1">
    <location>
        <begin position="38"/>
        <end position="55"/>
    </location>
</feature>
<dbReference type="Proteomes" id="UP000184300">
    <property type="component" value="Unassembled WGS sequence"/>
</dbReference>
<name>A0A1L9VDK1_ASPGL</name>
<evidence type="ECO:0000256" key="1">
    <source>
        <dbReference type="SAM" id="MobiDB-lite"/>
    </source>
</evidence>
<feature type="region of interest" description="Disordered" evidence="1">
    <location>
        <begin position="1"/>
        <end position="69"/>
    </location>
</feature>
<sequence length="175" mass="19308">MGSTSVRRNLFNSNLSKRAVPSVPPMQGASNNTFNLQSSSHPSSSETNPSSSNNTRPADSDEIVVKDKNGSYRLDIPVLPVIVGEDGEEIEGFDEGHNGGRPSSAVNSTGETELGGREKERIEANLIEMMCRNRNRQMSSDPVEIYNLVQQSLRNKVAALEEDNWMYEPEVEPRV</sequence>
<proteinExistence type="predicted"/>
<evidence type="ECO:0000313" key="2">
    <source>
        <dbReference type="EMBL" id="OJJ81980.1"/>
    </source>
</evidence>
<accession>A0A1L9VDK1</accession>
<dbReference type="EMBL" id="KV878904">
    <property type="protein sequence ID" value="OJJ81980.1"/>
    <property type="molecule type" value="Genomic_DNA"/>
</dbReference>
<dbReference type="OrthoDB" id="4188844at2759"/>
<evidence type="ECO:0000313" key="3">
    <source>
        <dbReference type="Proteomes" id="UP000184300"/>
    </source>
</evidence>
<organism evidence="2 3">
    <name type="scientific">Aspergillus glaucus CBS 516.65</name>
    <dbReference type="NCBI Taxonomy" id="1160497"/>
    <lineage>
        <taxon>Eukaryota</taxon>
        <taxon>Fungi</taxon>
        <taxon>Dikarya</taxon>
        <taxon>Ascomycota</taxon>
        <taxon>Pezizomycotina</taxon>
        <taxon>Eurotiomycetes</taxon>
        <taxon>Eurotiomycetidae</taxon>
        <taxon>Eurotiales</taxon>
        <taxon>Aspergillaceae</taxon>
        <taxon>Aspergillus</taxon>
        <taxon>Aspergillus subgen. Aspergillus</taxon>
    </lineage>
</organism>
<reference evidence="3" key="1">
    <citation type="journal article" date="2017" name="Genome Biol.">
        <title>Comparative genomics reveals high biological diversity and specific adaptations in the industrially and medically important fungal genus Aspergillus.</title>
        <authorList>
            <person name="de Vries R.P."/>
            <person name="Riley R."/>
            <person name="Wiebenga A."/>
            <person name="Aguilar-Osorio G."/>
            <person name="Amillis S."/>
            <person name="Uchima C.A."/>
            <person name="Anderluh G."/>
            <person name="Asadollahi M."/>
            <person name="Askin M."/>
            <person name="Barry K."/>
            <person name="Battaglia E."/>
            <person name="Bayram O."/>
            <person name="Benocci T."/>
            <person name="Braus-Stromeyer S.A."/>
            <person name="Caldana C."/>
            <person name="Canovas D."/>
            <person name="Cerqueira G.C."/>
            <person name="Chen F."/>
            <person name="Chen W."/>
            <person name="Choi C."/>
            <person name="Clum A."/>
            <person name="Dos Santos R.A."/>
            <person name="Damasio A.R."/>
            <person name="Diallinas G."/>
            <person name="Emri T."/>
            <person name="Fekete E."/>
            <person name="Flipphi M."/>
            <person name="Freyberg S."/>
            <person name="Gallo A."/>
            <person name="Gournas C."/>
            <person name="Habgood R."/>
            <person name="Hainaut M."/>
            <person name="Harispe M.L."/>
            <person name="Henrissat B."/>
            <person name="Hilden K.S."/>
            <person name="Hope R."/>
            <person name="Hossain A."/>
            <person name="Karabika E."/>
            <person name="Karaffa L."/>
            <person name="Karanyi Z."/>
            <person name="Krasevec N."/>
            <person name="Kuo A."/>
            <person name="Kusch H."/>
            <person name="LaButti K."/>
            <person name="Lagendijk E.L."/>
            <person name="Lapidus A."/>
            <person name="Levasseur A."/>
            <person name="Lindquist E."/>
            <person name="Lipzen A."/>
            <person name="Logrieco A.F."/>
            <person name="MacCabe A."/>
            <person name="Maekelae M.R."/>
            <person name="Malavazi I."/>
            <person name="Melin P."/>
            <person name="Meyer V."/>
            <person name="Mielnichuk N."/>
            <person name="Miskei M."/>
            <person name="Molnar A.P."/>
            <person name="Mule G."/>
            <person name="Ngan C.Y."/>
            <person name="Orejas M."/>
            <person name="Orosz E."/>
            <person name="Ouedraogo J.P."/>
            <person name="Overkamp K.M."/>
            <person name="Park H.-S."/>
            <person name="Perrone G."/>
            <person name="Piumi F."/>
            <person name="Punt P.J."/>
            <person name="Ram A.F."/>
            <person name="Ramon A."/>
            <person name="Rauscher S."/>
            <person name="Record E."/>
            <person name="Riano-Pachon D.M."/>
            <person name="Robert V."/>
            <person name="Roehrig J."/>
            <person name="Ruller R."/>
            <person name="Salamov A."/>
            <person name="Salih N.S."/>
            <person name="Samson R.A."/>
            <person name="Sandor E."/>
            <person name="Sanguinetti M."/>
            <person name="Schuetze T."/>
            <person name="Sepcic K."/>
            <person name="Shelest E."/>
            <person name="Sherlock G."/>
            <person name="Sophianopoulou V."/>
            <person name="Squina F.M."/>
            <person name="Sun H."/>
            <person name="Susca A."/>
            <person name="Todd R.B."/>
            <person name="Tsang A."/>
            <person name="Unkles S.E."/>
            <person name="van de Wiele N."/>
            <person name="van Rossen-Uffink D."/>
            <person name="Oliveira J.V."/>
            <person name="Vesth T.C."/>
            <person name="Visser J."/>
            <person name="Yu J.-H."/>
            <person name="Zhou M."/>
            <person name="Andersen M.R."/>
            <person name="Archer D.B."/>
            <person name="Baker S.E."/>
            <person name="Benoit I."/>
            <person name="Brakhage A.A."/>
            <person name="Braus G.H."/>
            <person name="Fischer R."/>
            <person name="Frisvad J.C."/>
            <person name="Goldman G.H."/>
            <person name="Houbraken J."/>
            <person name="Oakley B."/>
            <person name="Pocsi I."/>
            <person name="Scazzocchio C."/>
            <person name="Seiboth B."/>
            <person name="vanKuyk P.A."/>
            <person name="Wortman J."/>
            <person name="Dyer P.S."/>
            <person name="Grigoriev I.V."/>
        </authorList>
    </citation>
    <scope>NUCLEOTIDE SEQUENCE [LARGE SCALE GENOMIC DNA]</scope>
    <source>
        <strain evidence="3">CBS 516.65</strain>
    </source>
</reference>
<dbReference type="VEuPathDB" id="FungiDB:ASPGLDRAFT_131283"/>